<keyword evidence="6" id="KW-0694">RNA-binding</keyword>
<comment type="caution">
    <text evidence="8">The sequence shown here is derived from an EMBL/GenBank/DDBJ whole genome shotgun (WGS) entry which is preliminary data.</text>
</comment>
<dbReference type="SUPFAM" id="SSF75217">
    <property type="entry name" value="alpha/beta knot"/>
    <property type="match status" value="1"/>
</dbReference>
<name>A0ABU3BM81_9BACT</name>
<dbReference type="Pfam" id="PF00588">
    <property type="entry name" value="SpoU_methylase"/>
    <property type="match status" value="1"/>
</dbReference>
<evidence type="ECO:0000256" key="5">
    <source>
        <dbReference type="ARBA" id="ARBA00022694"/>
    </source>
</evidence>
<dbReference type="InterPro" id="IPR029028">
    <property type="entry name" value="Alpha/beta_knot_MTases"/>
</dbReference>
<protein>
    <submittedName>
        <fullName evidence="8">TrmH family RNA methyltransferase</fullName>
    </submittedName>
</protein>
<accession>A0ABU3BM81</accession>
<dbReference type="InterPro" id="IPR001537">
    <property type="entry name" value="SpoU_MeTrfase"/>
</dbReference>
<sequence length="243" mass="25432">MGGAAYPAETVLRTLDPYLTDERRARIAAVAAARAFGVVPVLEGLVDPGNVNAVLRSAEGLGFGAAHVVGLEGEAAALAAQVEAGDEPTVEDRRAARRSSQGADKWVEVRSWSDPAAYVAWVHGRGGRVAVTALRGDALPIDAWDFSRPTALVVGNEHAGASPAMLDAADAALLLPLDGFVQSYNVSVAAALALYHARADRLGRGGHADLDGPQQRRLRAHYVARAVPLAAALLAEHARREDT</sequence>
<dbReference type="Proteomes" id="UP001267426">
    <property type="component" value="Unassembled WGS sequence"/>
</dbReference>
<dbReference type="GO" id="GO:0032259">
    <property type="term" value="P:methylation"/>
    <property type="evidence" value="ECO:0007669"/>
    <property type="project" value="UniProtKB-KW"/>
</dbReference>
<evidence type="ECO:0000256" key="3">
    <source>
        <dbReference type="ARBA" id="ARBA00022679"/>
    </source>
</evidence>
<keyword evidence="2 8" id="KW-0489">Methyltransferase</keyword>
<evidence type="ECO:0000313" key="8">
    <source>
        <dbReference type="EMBL" id="MDT0630402.1"/>
    </source>
</evidence>
<dbReference type="PANTHER" id="PTHR43453">
    <property type="entry name" value="RRNA METHYLASE-LIKE"/>
    <property type="match status" value="1"/>
</dbReference>
<dbReference type="RefSeq" id="WP_311661474.1">
    <property type="nucleotide sequence ID" value="NZ_JAVRHT010000001.1"/>
</dbReference>
<evidence type="ECO:0000256" key="1">
    <source>
        <dbReference type="ARBA" id="ARBA00022555"/>
    </source>
</evidence>
<proteinExistence type="predicted"/>
<evidence type="ECO:0000256" key="2">
    <source>
        <dbReference type="ARBA" id="ARBA00022603"/>
    </source>
</evidence>
<gene>
    <name evidence="8" type="ORF">RM540_01470</name>
</gene>
<dbReference type="InterPro" id="IPR029026">
    <property type="entry name" value="tRNA_m1G_MTases_N"/>
</dbReference>
<evidence type="ECO:0000256" key="6">
    <source>
        <dbReference type="ARBA" id="ARBA00022884"/>
    </source>
</evidence>
<dbReference type="PANTHER" id="PTHR43453:SF1">
    <property type="entry name" value="TRNA_RRNA METHYLTRANSFERASE SPOU TYPE DOMAIN-CONTAINING PROTEIN"/>
    <property type="match status" value="1"/>
</dbReference>
<dbReference type="GO" id="GO:0008168">
    <property type="term" value="F:methyltransferase activity"/>
    <property type="evidence" value="ECO:0007669"/>
    <property type="project" value="UniProtKB-KW"/>
</dbReference>
<evidence type="ECO:0000313" key="9">
    <source>
        <dbReference type="Proteomes" id="UP001267426"/>
    </source>
</evidence>
<evidence type="ECO:0000256" key="4">
    <source>
        <dbReference type="ARBA" id="ARBA00022691"/>
    </source>
</evidence>
<reference evidence="8 9" key="1">
    <citation type="submission" date="2023-09" db="EMBL/GenBank/DDBJ databases">
        <authorList>
            <person name="Rey-Velasco X."/>
        </authorList>
    </citation>
    <scope>NUCLEOTIDE SEQUENCE [LARGE SCALE GENOMIC DNA]</scope>
    <source>
        <strain evidence="8 9">F394</strain>
    </source>
</reference>
<evidence type="ECO:0000259" key="7">
    <source>
        <dbReference type="Pfam" id="PF00588"/>
    </source>
</evidence>
<dbReference type="InterPro" id="IPR033671">
    <property type="entry name" value="TrmH"/>
</dbReference>
<keyword evidence="9" id="KW-1185">Reference proteome</keyword>
<dbReference type="EMBL" id="JAVRHT010000001">
    <property type="protein sequence ID" value="MDT0630402.1"/>
    <property type="molecule type" value="Genomic_DNA"/>
</dbReference>
<keyword evidence="1" id="KW-0820">tRNA-binding</keyword>
<feature type="domain" description="tRNA/rRNA methyltransferase SpoU type" evidence="7">
    <location>
        <begin position="41"/>
        <end position="195"/>
    </location>
</feature>
<keyword evidence="4" id="KW-0949">S-adenosyl-L-methionine</keyword>
<keyword evidence="3" id="KW-0808">Transferase</keyword>
<dbReference type="Gene3D" id="3.40.1280.10">
    <property type="match status" value="1"/>
</dbReference>
<keyword evidence="5" id="KW-0819">tRNA processing</keyword>
<organism evidence="8 9">
    <name type="scientific">Rubrivirga litoralis</name>
    <dbReference type="NCBI Taxonomy" id="3075598"/>
    <lineage>
        <taxon>Bacteria</taxon>
        <taxon>Pseudomonadati</taxon>
        <taxon>Rhodothermota</taxon>
        <taxon>Rhodothermia</taxon>
        <taxon>Rhodothermales</taxon>
        <taxon>Rubricoccaceae</taxon>
        <taxon>Rubrivirga</taxon>
    </lineage>
</organism>